<keyword evidence="3" id="KW-1185">Reference proteome</keyword>
<dbReference type="InterPro" id="IPR001810">
    <property type="entry name" value="F-box_dom"/>
</dbReference>
<protein>
    <recommendedName>
        <fullName evidence="1">F-box domain-containing protein</fullName>
    </recommendedName>
</protein>
<dbReference type="PANTHER" id="PTHR31639:SF283">
    <property type="entry name" value="F-BOX DOMAIN-CONTAINING PROTEIN"/>
    <property type="match status" value="1"/>
</dbReference>
<dbReference type="Pfam" id="PF00646">
    <property type="entry name" value="F-box"/>
    <property type="match status" value="1"/>
</dbReference>
<comment type="caution">
    <text evidence="2">The sequence shown here is derived from an EMBL/GenBank/DDBJ whole genome shotgun (WGS) entry which is preliminary data.</text>
</comment>
<dbReference type="InterPro" id="IPR006566">
    <property type="entry name" value="FBD"/>
</dbReference>
<evidence type="ECO:0000313" key="3">
    <source>
        <dbReference type="Proteomes" id="UP000823775"/>
    </source>
</evidence>
<dbReference type="EMBL" id="JACEIK010002394">
    <property type="protein sequence ID" value="MCD9560895.1"/>
    <property type="molecule type" value="Genomic_DNA"/>
</dbReference>
<dbReference type="InterPro" id="IPR011042">
    <property type="entry name" value="6-blade_b-propeller_TolB-like"/>
</dbReference>
<dbReference type="SUPFAM" id="SSF52047">
    <property type="entry name" value="RNI-like"/>
    <property type="match status" value="1"/>
</dbReference>
<gene>
    <name evidence="2" type="ORF">HAX54_019718</name>
</gene>
<feature type="domain" description="F-box" evidence="1">
    <location>
        <begin position="168"/>
        <end position="205"/>
    </location>
</feature>
<reference evidence="2 3" key="1">
    <citation type="journal article" date="2021" name="BMC Genomics">
        <title>Datura genome reveals duplications of psychoactive alkaloid biosynthetic genes and high mutation rate following tissue culture.</title>
        <authorList>
            <person name="Rajewski A."/>
            <person name="Carter-House D."/>
            <person name="Stajich J."/>
            <person name="Litt A."/>
        </authorList>
    </citation>
    <scope>NUCLEOTIDE SEQUENCE [LARGE SCALE GENOMIC DNA]</scope>
    <source>
        <strain evidence="2">AR-01</strain>
    </source>
</reference>
<sequence>MNASNLLLLIIRATTALIVLVNLAFVHSENMLKSQNLLSKSEMIQLKGAVGPESVAFHPNGQGPYTGVADGRILKWKGSSWADFAVTSSHRKNCTLPFAPEMEHICGRPLGLRFDTKTGELYIADAYFGLQVVGPNGGLATPLVQKFQGAWWFMMTPKGRNHCRSLLPDILSDLPNNLIDVILMHLSCKDAVRTSVLSKEWRKIIYQILTLHEGPITKFTLNVGHLENCPEIDNFISFLSRNGIEQLVLWFRWGKRYSLPSSFFTCSQLRHLNLHCCSIHLPSAFQGFDHLISLELCEVTISSELLKSLISRCPLLEQLVLENSEDLGTIEINAPILRSFDFTGDISSICLKNVPHLVKVTLLGDCLQAEDLDFAKVFESCSALEHLSFDFFNFGFFAVDGYEAPTMLPFNLNSVKRFYLPDILLVESYKLSYALCLIRSFPYLEYLEIQVHYQDDSDTDEESTEESLELKCLSDVTFNHLREVKLEYFSRRTSEMQFIKLLLANSQVLERMLIDGRFLDQEALDRGLEIFAEGGAHPEISCFEDPWTKEPLKFENSYFVQD</sequence>
<evidence type="ECO:0000313" key="2">
    <source>
        <dbReference type="EMBL" id="MCD9560895.1"/>
    </source>
</evidence>
<evidence type="ECO:0000259" key="1">
    <source>
        <dbReference type="PROSITE" id="PS50181"/>
    </source>
</evidence>
<dbReference type="InterPro" id="IPR032675">
    <property type="entry name" value="LRR_dom_sf"/>
</dbReference>
<dbReference type="Gene3D" id="2.120.10.30">
    <property type="entry name" value="TolB, C-terminal domain"/>
    <property type="match status" value="1"/>
</dbReference>
<dbReference type="Pfam" id="PF20067">
    <property type="entry name" value="SSL_N"/>
    <property type="match status" value="1"/>
</dbReference>
<dbReference type="SUPFAM" id="SSF81383">
    <property type="entry name" value="F-box domain"/>
    <property type="match status" value="1"/>
</dbReference>
<dbReference type="InterPro" id="IPR036047">
    <property type="entry name" value="F-box-like_dom_sf"/>
</dbReference>
<dbReference type="Pfam" id="PF08387">
    <property type="entry name" value="FBD"/>
    <property type="match status" value="1"/>
</dbReference>
<name>A0ABS8UQX8_DATST</name>
<dbReference type="InterPro" id="IPR055411">
    <property type="entry name" value="LRR_FXL15/At3g58940/PEG3-like"/>
</dbReference>
<accession>A0ABS8UQX8</accession>
<dbReference type="Gene3D" id="3.80.10.10">
    <property type="entry name" value="Ribonuclease Inhibitor"/>
    <property type="match status" value="1"/>
</dbReference>
<dbReference type="Pfam" id="PF24758">
    <property type="entry name" value="LRR_At5g56370"/>
    <property type="match status" value="1"/>
</dbReference>
<organism evidence="2 3">
    <name type="scientific">Datura stramonium</name>
    <name type="common">Jimsonweed</name>
    <name type="synonym">Common thornapple</name>
    <dbReference type="NCBI Taxonomy" id="4076"/>
    <lineage>
        <taxon>Eukaryota</taxon>
        <taxon>Viridiplantae</taxon>
        <taxon>Streptophyta</taxon>
        <taxon>Embryophyta</taxon>
        <taxon>Tracheophyta</taxon>
        <taxon>Spermatophyta</taxon>
        <taxon>Magnoliopsida</taxon>
        <taxon>eudicotyledons</taxon>
        <taxon>Gunneridae</taxon>
        <taxon>Pentapetalae</taxon>
        <taxon>asterids</taxon>
        <taxon>lamiids</taxon>
        <taxon>Solanales</taxon>
        <taxon>Solanaceae</taxon>
        <taxon>Solanoideae</taxon>
        <taxon>Datureae</taxon>
        <taxon>Datura</taxon>
    </lineage>
</organism>
<dbReference type="Proteomes" id="UP000823775">
    <property type="component" value="Unassembled WGS sequence"/>
</dbReference>
<proteinExistence type="predicted"/>
<dbReference type="PROSITE" id="PS50181">
    <property type="entry name" value="FBOX"/>
    <property type="match status" value="1"/>
</dbReference>
<dbReference type="PANTHER" id="PTHR31639">
    <property type="entry name" value="F-BOX PROTEIN-LIKE"/>
    <property type="match status" value="1"/>
</dbReference>
<dbReference type="SUPFAM" id="SSF63829">
    <property type="entry name" value="Calcium-dependent phosphotriesterase"/>
    <property type="match status" value="1"/>
</dbReference>